<dbReference type="Proteomes" id="UP000789901">
    <property type="component" value="Unassembled WGS sequence"/>
</dbReference>
<name>A0ABN7XFQ1_GIGMA</name>
<dbReference type="EMBL" id="CAJVQB010129007">
    <property type="protein sequence ID" value="CAG8853767.1"/>
    <property type="molecule type" value="Genomic_DNA"/>
</dbReference>
<feature type="region of interest" description="Disordered" evidence="1">
    <location>
        <begin position="30"/>
        <end position="51"/>
    </location>
</feature>
<feature type="non-terminal residue" evidence="2">
    <location>
        <position position="1"/>
    </location>
</feature>
<feature type="compositionally biased region" description="Polar residues" evidence="1">
    <location>
        <begin position="34"/>
        <end position="43"/>
    </location>
</feature>
<protein>
    <submittedName>
        <fullName evidence="2">29133_t:CDS:1</fullName>
    </submittedName>
</protein>
<keyword evidence="3" id="KW-1185">Reference proteome</keyword>
<accession>A0ABN7XFQ1</accession>
<organism evidence="2 3">
    <name type="scientific">Gigaspora margarita</name>
    <dbReference type="NCBI Taxonomy" id="4874"/>
    <lineage>
        <taxon>Eukaryota</taxon>
        <taxon>Fungi</taxon>
        <taxon>Fungi incertae sedis</taxon>
        <taxon>Mucoromycota</taxon>
        <taxon>Glomeromycotina</taxon>
        <taxon>Glomeromycetes</taxon>
        <taxon>Diversisporales</taxon>
        <taxon>Gigasporaceae</taxon>
        <taxon>Gigaspora</taxon>
    </lineage>
</organism>
<gene>
    <name evidence="2" type="ORF">GMARGA_LOCUS42588</name>
</gene>
<evidence type="ECO:0000313" key="3">
    <source>
        <dbReference type="Proteomes" id="UP000789901"/>
    </source>
</evidence>
<proteinExistence type="predicted"/>
<comment type="caution">
    <text evidence="2">The sequence shown here is derived from an EMBL/GenBank/DDBJ whole genome shotgun (WGS) entry which is preliminary data.</text>
</comment>
<sequence length="74" mass="8787">RTSTTSKKTLKWMTPMTKEKILATRKIKPIPATQEKTQTTSKINLKLPTPKMQENTNYKQKKYQHERYKTNANY</sequence>
<reference evidence="2 3" key="1">
    <citation type="submission" date="2021-06" db="EMBL/GenBank/DDBJ databases">
        <authorList>
            <person name="Kallberg Y."/>
            <person name="Tangrot J."/>
            <person name="Rosling A."/>
        </authorList>
    </citation>
    <scope>NUCLEOTIDE SEQUENCE [LARGE SCALE GENOMIC DNA]</scope>
    <source>
        <strain evidence="2 3">120-4 pot B 10/14</strain>
    </source>
</reference>
<evidence type="ECO:0000313" key="2">
    <source>
        <dbReference type="EMBL" id="CAG8853767.1"/>
    </source>
</evidence>
<evidence type="ECO:0000256" key="1">
    <source>
        <dbReference type="SAM" id="MobiDB-lite"/>
    </source>
</evidence>